<feature type="transmembrane region" description="Helical" evidence="1">
    <location>
        <begin position="73"/>
        <end position="96"/>
    </location>
</feature>
<accession>A0A5S4FRM6</accession>
<keyword evidence="1" id="KW-0472">Membrane</keyword>
<feature type="transmembrane region" description="Helical" evidence="1">
    <location>
        <begin position="102"/>
        <end position="121"/>
    </location>
</feature>
<evidence type="ECO:0000313" key="2">
    <source>
        <dbReference type="EMBL" id="TMR23397.1"/>
    </source>
</evidence>
<dbReference type="EMBL" id="VCKY01000019">
    <property type="protein sequence ID" value="TMR23397.1"/>
    <property type="molecule type" value="Genomic_DNA"/>
</dbReference>
<evidence type="ECO:0000256" key="1">
    <source>
        <dbReference type="SAM" id="Phobius"/>
    </source>
</evidence>
<keyword evidence="1" id="KW-0812">Transmembrane</keyword>
<comment type="caution">
    <text evidence="2">The sequence shown here is derived from an EMBL/GenBank/DDBJ whole genome shotgun (WGS) entry which is preliminary data.</text>
</comment>
<evidence type="ECO:0000313" key="3">
    <source>
        <dbReference type="Proteomes" id="UP000309128"/>
    </source>
</evidence>
<gene>
    <name evidence="2" type="ORF">ETD86_07945</name>
</gene>
<dbReference type="Proteomes" id="UP000309128">
    <property type="component" value="Unassembled WGS sequence"/>
</dbReference>
<name>A0A5S4FRM6_9ACTN</name>
<feature type="transmembrane region" description="Helical" evidence="1">
    <location>
        <begin position="36"/>
        <end position="61"/>
    </location>
</feature>
<organism evidence="2 3">
    <name type="scientific">Nonomuraea turkmeniaca</name>
    <dbReference type="NCBI Taxonomy" id="103838"/>
    <lineage>
        <taxon>Bacteria</taxon>
        <taxon>Bacillati</taxon>
        <taxon>Actinomycetota</taxon>
        <taxon>Actinomycetes</taxon>
        <taxon>Streptosporangiales</taxon>
        <taxon>Streptosporangiaceae</taxon>
        <taxon>Nonomuraea</taxon>
    </lineage>
</organism>
<reference evidence="2 3" key="1">
    <citation type="submission" date="2019-05" db="EMBL/GenBank/DDBJ databases">
        <title>Draft genome sequence of Nonomuraea turkmeniaca DSM 43926.</title>
        <authorList>
            <person name="Saricaoglu S."/>
            <person name="Isik K."/>
        </authorList>
    </citation>
    <scope>NUCLEOTIDE SEQUENCE [LARGE SCALE GENOMIC DNA]</scope>
    <source>
        <strain evidence="2 3">DSM 43926</strain>
    </source>
</reference>
<proteinExistence type="predicted"/>
<keyword evidence="1" id="KW-1133">Transmembrane helix</keyword>
<dbReference type="AlphaFoldDB" id="A0A5S4FRM6"/>
<protein>
    <submittedName>
        <fullName evidence="2">Uncharacterized protein</fullName>
    </submittedName>
</protein>
<keyword evidence="3" id="KW-1185">Reference proteome</keyword>
<dbReference type="RefSeq" id="WP_138665451.1">
    <property type="nucleotide sequence ID" value="NZ_VCKY01000019.1"/>
</dbReference>
<sequence>MLAAASLLLALPSAANLAGGLSWIWTPWLPLPLLDLLARVGLLDAWLVADLLAASGTLAAAGVAAQIAQERTVSALILAAVSAISLAVAMIGGGWLPTQYGVAYAAALILLRTFPGGTALIKC</sequence>